<feature type="domain" description="Kringle" evidence="5">
    <location>
        <begin position="307"/>
        <end position="381"/>
    </location>
</feature>
<dbReference type="InterPro" id="IPR013806">
    <property type="entry name" value="Kringle-like"/>
</dbReference>
<comment type="caution">
    <text evidence="6">The sequence shown here is derived from an EMBL/GenBank/DDBJ whole genome shotgun (WGS) entry which is preliminary data.</text>
</comment>
<dbReference type="OMA" id="AWCFVES"/>
<dbReference type="PANTHER" id="PTHR24261:SF7">
    <property type="entry name" value="KRINGLE DOMAIN-CONTAINING PROTEIN"/>
    <property type="match status" value="1"/>
</dbReference>
<sequence length="446" mass="48078">MGRKRRARALAAGGAACAALALLALWPPRAPEAAVDYECYTATDRGDYHGRVNTTRGGHACEAWPTTFAPYAGHNFCRRPALVNVNCAWCFTNVATRAWECCRLPPPSAECAARVDERDVPRELSPAPLAPLAPAPSGRTAPAPSSPPPSASMPRIVPLARRPPSEPPSELECFSASDGSDYRGHVSRTAWGSPCQRWDKQAPHIHQFIPSSYPGAGLEANYCRRPGGQGPHCAWCFVESGASSGNGYDCCDIGQPQPRCVRHASSARWPPPAPPPSPSPAASSRAPAIRPFEIPSAKGDFCHVQHDSSDYRGKVNVTVWGFRCQRWDAQAPHQHSFYPWRYPDDGLDANYCRRPGGQGPHCAWCFVESGSRWHHSPTDCCDVGEPQVSGARALGAELDARALRARESLVPLGIRDASLAAAAALCAACAAAAAWRWRRRAGARLL</sequence>
<evidence type="ECO:0000313" key="7">
    <source>
        <dbReference type="Proteomes" id="UP000751190"/>
    </source>
</evidence>
<dbReference type="PROSITE" id="PS50070">
    <property type="entry name" value="KRINGLE_2"/>
    <property type="match status" value="3"/>
</dbReference>
<name>A0A8J5XHV9_DIALT</name>
<evidence type="ECO:0000313" key="6">
    <source>
        <dbReference type="EMBL" id="KAG8467718.1"/>
    </source>
</evidence>
<protein>
    <recommendedName>
        <fullName evidence="5">Kringle domain-containing protein</fullName>
    </recommendedName>
</protein>
<feature type="region of interest" description="Disordered" evidence="3">
    <location>
        <begin position="122"/>
        <end position="176"/>
    </location>
</feature>
<feature type="domain" description="Kringle" evidence="5">
    <location>
        <begin position="47"/>
        <end position="111"/>
    </location>
</feature>
<dbReference type="InterPro" id="IPR000001">
    <property type="entry name" value="Kringle"/>
</dbReference>
<evidence type="ECO:0000256" key="1">
    <source>
        <dbReference type="ARBA" id="ARBA00022572"/>
    </source>
</evidence>
<dbReference type="SUPFAM" id="SSF57440">
    <property type="entry name" value="Kringle-like"/>
    <property type="match status" value="3"/>
</dbReference>
<evidence type="ECO:0000256" key="4">
    <source>
        <dbReference type="SAM" id="SignalP"/>
    </source>
</evidence>
<feature type="compositionally biased region" description="Low complexity" evidence="3">
    <location>
        <begin position="152"/>
        <end position="162"/>
    </location>
</feature>
<feature type="region of interest" description="Disordered" evidence="3">
    <location>
        <begin position="262"/>
        <end position="285"/>
    </location>
</feature>
<keyword evidence="1" id="KW-0420">Kringle</keyword>
<dbReference type="Gene3D" id="2.40.20.10">
    <property type="entry name" value="Plasminogen Kringle 4"/>
    <property type="match status" value="3"/>
</dbReference>
<dbReference type="AlphaFoldDB" id="A0A8J5XHV9"/>
<dbReference type="OrthoDB" id="41905at2759"/>
<keyword evidence="2" id="KW-1015">Disulfide bond</keyword>
<dbReference type="InterPro" id="IPR050759">
    <property type="entry name" value="Serine_protease_kringle"/>
</dbReference>
<dbReference type="CDD" id="cd00108">
    <property type="entry name" value="KR"/>
    <property type="match status" value="1"/>
</dbReference>
<dbReference type="InterPro" id="IPR038178">
    <property type="entry name" value="Kringle_sf"/>
</dbReference>
<gene>
    <name evidence="6" type="ORF">KFE25_006770</name>
</gene>
<evidence type="ECO:0000256" key="3">
    <source>
        <dbReference type="SAM" id="MobiDB-lite"/>
    </source>
</evidence>
<proteinExistence type="predicted"/>
<organism evidence="6 7">
    <name type="scientific">Diacronema lutheri</name>
    <name type="common">Unicellular marine alga</name>
    <name type="synonym">Monochrysis lutheri</name>
    <dbReference type="NCBI Taxonomy" id="2081491"/>
    <lineage>
        <taxon>Eukaryota</taxon>
        <taxon>Haptista</taxon>
        <taxon>Haptophyta</taxon>
        <taxon>Pavlovophyceae</taxon>
        <taxon>Pavlovales</taxon>
        <taxon>Pavlovaceae</taxon>
        <taxon>Diacronema</taxon>
    </lineage>
</organism>
<evidence type="ECO:0000256" key="2">
    <source>
        <dbReference type="ARBA" id="ARBA00023157"/>
    </source>
</evidence>
<feature type="chain" id="PRO_5035212270" description="Kringle domain-containing protein" evidence="4">
    <location>
        <begin position="34"/>
        <end position="446"/>
    </location>
</feature>
<feature type="domain" description="Kringle" evidence="5">
    <location>
        <begin position="178"/>
        <end position="260"/>
    </location>
</feature>
<keyword evidence="7" id="KW-1185">Reference proteome</keyword>
<evidence type="ECO:0000259" key="5">
    <source>
        <dbReference type="PROSITE" id="PS50070"/>
    </source>
</evidence>
<reference evidence="6" key="1">
    <citation type="submission" date="2021-05" db="EMBL/GenBank/DDBJ databases">
        <title>The genome of the haptophyte Pavlova lutheri (Diacronema luteri, Pavlovales) - a model for lipid biosynthesis in eukaryotic algae.</title>
        <authorList>
            <person name="Hulatt C.J."/>
            <person name="Posewitz M.C."/>
        </authorList>
    </citation>
    <scope>NUCLEOTIDE SEQUENCE</scope>
    <source>
        <strain evidence="6">NIVA-4/92</strain>
    </source>
</reference>
<dbReference type="Pfam" id="PF00051">
    <property type="entry name" value="Kringle"/>
    <property type="match status" value="2"/>
</dbReference>
<dbReference type="SMART" id="SM00130">
    <property type="entry name" value="KR"/>
    <property type="match status" value="3"/>
</dbReference>
<accession>A0A8J5XHV9</accession>
<feature type="signal peptide" evidence="4">
    <location>
        <begin position="1"/>
        <end position="33"/>
    </location>
</feature>
<feature type="compositionally biased region" description="Pro residues" evidence="3">
    <location>
        <begin position="269"/>
        <end position="279"/>
    </location>
</feature>
<dbReference type="PANTHER" id="PTHR24261">
    <property type="entry name" value="PLASMINOGEN-RELATED"/>
    <property type="match status" value="1"/>
</dbReference>
<dbReference type="EMBL" id="JAGTXO010000005">
    <property type="protein sequence ID" value="KAG8467718.1"/>
    <property type="molecule type" value="Genomic_DNA"/>
</dbReference>
<keyword evidence="4" id="KW-0732">Signal</keyword>
<dbReference type="Proteomes" id="UP000751190">
    <property type="component" value="Unassembled WGS sequence"/>
</dbReference>